<reference evidence="1 2" key="1">
    <citation type="submission" date="2019-03" db="EMBL/GenBank/DDBJ databases">
        <title>Genomic Encyclopedia of Type Strains, Phase IV (KMG-IV): sequencing the most valuable type-strain genomes for metagenomic binning, comparative biology and taxonomic classification.</title>
        <authorList>
            <person name="Goeker M."/>
        </authorList>
    </citation>
    <scope>NUCLEOTIDE SEQUENCE [LARGE SCALE GENOMIC DNA]</scope>
    <source>
        <strain evidence="1 2">DSM 15969</strain>
    </source>
</reference>
<dbReference type="AlphaFoldDB" id="A0A4V2Q8C5"/>
<dbReference type="InterPro" id="IPR018755">
    <property type="entry name" value="Phage_Mu_Gp48"/>
</dbReference>
<proteinExistence type="predicted"/>
<dbReference type="Pfam" id="PF10076">
    <property type="entry name" value="Phage_Mu_Gp48"/>
    <property type="match status" value="1"/>
</dbReference>
<evidence type="ECO:0000313" key="2">
    <source>
        <dbReference type="Proteomes" id="UP000295063"/>
    </source>
</evidence>
<name>A0A4V2Q8C5_9FIRM</name>
<keyword evidence="2" id="KW-1185">Reference proteome</keyword>
<dbReference type="Proteomes" id="UP000295063">
    <property type="component" value="Unassembled WGS sequence"/>
</dbReference>
<evidence type="ECO:0000313" key="1">
    <source>
        <dbReference type="EMBL" id="TCL35657.1"/>
    </source>
</evidence>
<protein>
    <submittedName>
        <fullName evidence="1">Uncharacterized protein DUF2313</fullName>
    </submittedName>
</protein>
<accession>A0A4V2Q8C5</accession>
<gene>
    <name evidence="1" type="ORF">EV210_111123</name>
</gene>
<comment type="caution">
    <text evidence="1">The sequence shown here is derived from an EMBL/GenBank/DDBJ whole genome shotgun (WGS) entry which is preliminary data.</text>
</comment>
<dbReference type="EMBL" id="SLUI01000011">
    <property type="protein sequence ID" value="TCL35657.1"/>
    <property type="molecule type" value="Genomic_DNA"/>
</dbReference>
<sequence>MAKYYPSIMKEIREFQHIAAAENPELNLVWGELQNVLDDQFIRDATLNGVARREKPLKIIPKTSDTLDVRKFRLLSRYNEDIPYTVPNLRNQLTNLCGANGYRMNLVNNTFTLIVKVELVAKQNLDTVGELLERVVPLNMIIDLDLMYNQHKTLHVYTHRQLQQFTQYALRNEVLT</sequence>
<organism evidence="1 2">
    <name type="scientific">Anaerospora hongkongensis</name>
    <dbReference type="NCBI Taxonomy" id="244830"/>
    <lineage>
        <taxon>Bacteria</taxon>
        <taxon>Bacillati</taxon>
        <taxon>Bacillota</taxon>
        <taxon>Negativicutes</taxon>
        <taxon>Selenomonadales</taxon>
        <taxon>Sporomusaceae</taxon>
        <taxon>Anaerospora</taxon>
    </lineage>
</organism>